<keyword evidence="13" id="KW-1185">Reference proteome</keyword>
<evidence type="ECO:0000256" key="2">
    <source>
        <dbReference type="ARBA" id="ARBA00022448"/>
    </source>
</evidence>
<accession>A0ABQ5U8D0</accession>
<dbReference type="Proteomes" id="UP001161409">
    <property type="component" value="Unassembled WGS sequence"/>
</dbReference>
<feature type="transmembrane region" description="Helical" evidence="9">
    <location>
        <begin position="92"/>
        <end position="112"/>
    </location>
</feature>
<reference evidence="12" key="2">
    <citation type="submission" date="2023-01" db="EMBL/GenBank/DDBJ databases">
        <title>Draft genome sequence of Sneathiella chinensis strain NBRC 103408.</title>
        <authorList>
            <person name="Sun Q."/>
            <person name="Mori K."/>
        </authorList>
    </citation>
    <scope>NUCLEOTIDE SEQUENCE</scope>
    <source>
        <strain evidence="12">NBRC 103408</strain>
    </source>
</reference>
<comment type="function">
    <text evidence="9">Part of the tripartite ATP-independent periplasmic (TRAP) transport system.</text>
</comment>
<feature type="transmembrane region" description="Helical" evidence="9">
    <location>
        <begin position="21"/>
        <end position="43"/>
    </location>
</feature>
<evidence type="ECO:0000256" key="7">
    <source>
        <dbReference type="ARBA" id="ARBA00023136"/>
    </source>
</evidence>
<comment type="similarity">
    <text evidence="8 9">Belongs to the TRAP transporter small permease family.</text>
</comment>
<keyword evidence="6 9" id="KW-1133">Transmembrane helix</keyword>
<proteinExistence type="inferred from homology"/>
<evidence type="ECO:0000259" key="11">
    <source>
        <dbReference type="Pfam" id="PF04290"/>
    </source>
</evidence>
<organism evidence="12 13">
    <name type="scientific">Sneathiella chinensis</name>
    <dbReference type="NCBI Taxonomy" id="349750"/>
    <lineage>
        <taxon>Bacteria</taxon>
        <taxon>Pseudomonadati</taxon>
        <taxon>Pseudomonadota</taxon>
        <taxon>Alphaproteobacteria</taxon>
        <taxon>Sneathiellales</taxon>
        <taxon>Sneathiellaceae</taxon>
        <taxon>Sneathiella</taxon>
    </lineage>
</organism>
<comment type="caution">
    <text evidence="12">The sequence shown here is derived from an EMBL/GenBank/DDBJ whole genome shotgun (WGS) entry which is preliminary data.</text>
</comment>
<evidence type="ECO:0000256" key="10">
    <source>
        <dbReference type="SAM" id="MobiDB-lite"/>
    </source>
</evidence>
<name>A0ABQ5U8D0_9PROT</name>
<feature type="region of interest" description="Disordered" evidence="10">
    <location>
        <begin position="179"/>
        <end position="202"/>
    </location>
</feature>
<evidence type="ECO:0000313" key="13">
    <source>
        <dbReference type="Proteomes" id="UP001161409"/>
    </source>
</evidence>
<feature type="domain" description="Tripartite ATP-independent periplasmic transporters DctQ component" evidence="11">
    <location>
        <begin position="29"/>
        <end position="161"/>
    </location>
</feature>
<dbReference type="Pfam" id="PF04290">
    <property type="entry name" value="DctQ"/>
    <property type="match status" value="1"/>
</dbReference>
<dbReference type="InterPro" id="IPR055348">
    <property type="entry name" value="DctQ"/>
</dbReference>
<comment type="subunit">
    <text evidence="9">The complex comprises the extracytoplasmic solute receptor protein and the two transmembrane proteins.</text>
</comment>
<feature type="compositionally biased region" description="Polar residues" evidence="10">
    <location>
        <begin position="193"/>
        <end position="202"/>
    </location>
</feature>
<feature type="transmembrane region" description="Helical" evidence="9">
    <location>
        <begin position="55"/>
        <end position="71"/>
    </location>
</feature>
<evidence type="ECO:0000313" key="12">
    <source>
        <dbReference type="EMBL" id="GLQ06731.1"/>
    </source>
</evidence>
<evidence type="ECO:0000256" key="9">
    <source>
        <dbReference type="RuleBase" id="RU369079"/>
    </source>
</evidence>
<dbReference type="PANTHER" id="PTHR35011:SF4">
    <property type="entry name" value="SLL1102 PROTEIN"/>
    <property type="match status" value="1"/>
</dbReference>
<evidence type="ECO:0000256" key="5">
    <source>
        <dbReference type="ARBA" id="ARBA00022692"/>
    </source>
</evidence>
<dbReference type="RefSeq" id="WP_169560871.1">
    <property type="nucleotide sequence ID" value="NZ_BSNF01000006.1"/>
</dbReference>
<gene>
    <name evidence="12" type="ORF">GCM10007924_19520</name>
</gene>
<keyword evidence="4 9" id="KW-0997">Cell inner membrane</keyword>
<keyword evidence="7 9" id="KW-0472">Membrane</keyword>
<keyword evidence="2 9" id="KW-0813">Transport</keyword>
<keyword evidence="3" id="KW-1003">Cell membrane</keyword>
<evidence type="ECO:0000256" key="1">
    <source>
        <dbReference type="ARBA" id="ARBA00004429"/>
    </source>
</evidence>
<dbReference type="InterPro" id="IPR007387">
    <property type="entry name" value="TRAP_DctQ"/>
</dbReference>
<dbReference type="EMBL" id="BSNF01000006">
    <property type="protein sequence ID" value="GLQ06731.1"/>
    <property type="molecule type" value="Genomic_DNA"/>
</dbReference>
<feature type="transmembrane region" description="Helical" evidence="9">
    <location>
        <begin position="137"/>
        <end position="159"/>
    </location>
</feature>
<evidence type="ECO:0000256" key="6">
    <source>
        <dbReference type="ARBA" id="ARBA00022989"/>
    </source>
</evidence>
<evidence type="ECO:0000256" key="4">
    <source>
        <dbReference type="ARBA" id="ARBA00022519"/>
    </source>
</evidence>
<dbReference type="PANTHER" id="PTHR35011">
    <property type="entry name" value="2,3-DIKETO-L-GULONATE TRAP TRANSPORTER SMALL PERMEASE PROTEIN YIAM"/>
    <property type="match status" value="1"/>
</dbReference>
<evidence type="ECO:0000256" key="3">
    <source>
        <dbReference type="ARBA" id="ARBA00022475"/>
    </source>
</evidence>
<keyword evidence="5 9" id="KW-0812">Transmembrane</keyword>
<protein>
    <recommendedName>
        <fullName evidence="9">TRAP transporter small permease protein</fullName>
    </recommendedName>
</protein>
<comment type="subcellular location">
    <subcellularLocation>
        <location evidence="1 9">Cell inner membrane</location>
        <topology evidence="1 9">Multi-pass membrane protein</topology>
    </subcellularLocation>
</comment>
<sequence length="202" mass="23184">MLFLAKLEAFLDRLVTFAGKVGAWVTIPLIIIIIFDVVTRRFLVLGSTKLQEGEWHLHAIIFLLCIGFAYTKDAHVRIDLLRERFSERTRNWIEFIGCLVALIPYCLIILYFSTDFIERSWSVNEMSDSATGLPYRWAIKSFLPIGFFFMLLAGIVITLRKFIELFGPPDLKDRMAREETAEAVPPLKDIDFNSDNSGRGKS</sequence>
<evidence type="ECO:0000256" key="8">
    <source>
        <dbReference type="ARBA" id="ARBA00038436"/>
    </source>
</evidence>
<reference evidence="12" key="1">
    <citation type="journal article" date="2014" name="Int. J. Syst. Evol. Microbiol.">
        <title>Complete genome of a new Firmicutes species belonging to the dominant human colonic microbiota ('Ruminococcus bicirculans') reveals two chromosomes and a selective capacity to utilize plant glucans.</title>
        <authorList>
            <consortium name="NISC Comparative Sequencing Program"/>
            <person name="Wegmann U."/>
            <person name="Louis P."/>
            <person name="Goesmann A."/>
            <person name="Henrissat B."/>
            <person name="Duncan S.H."/>
            <person name="Flint H.J."/>
        </authorList>
    </citation>
    <scope>NUCLEOTIDE SEQUENCE</scope>
    <source>
        <strain evidence="12">NBRC 103408</strain>
    </source>
</reference>